<dbReference type="SUPFAM" id="SSF110849">
    <property type="entry name" value="ParB/Sulfiredoxin"/>
    <property type="match status" value="1"/>
</dbReference>
<dbReference type="InterPro" id="IPR003115">
    <property type="entry name" value="ParB_N"/>
</dbReference>
<dbReference type="InterPro" id="IPR004437">
    <property type="entry name" value="ParB/RepB/Spo0J"/>
</dbReference>
<evidence type="ECO:0000256" key="5">
    <source>
        <dbReference type="SAM" id="MobiDB-lite"/>
    </source>
</evidence>
<dbReference type="OrthoDB" id="9802051at2"/>
<dbReference type="Gene3D" id="1.10.10.2830">
    <property type="match status" value="1"/>
</dbReference>
<dbReference type="GO" id="GO:0009295">
    <property type="term" value="C:nucleoid"/>
    <property type="evidence" value="ECO:0007669"/>
    <property type="project" value="UniProtKB-SubCell"/>
</dbReference>
<keyword evidence="4" id="KW-0238">DNA-binding</keyword>
<dbReference type="PANTHER" id="PTHR33375:SF1">
    <property type="entry name" value="CHROMOSOME-PARTITIONING PROTEIN PARB-RELATED"/>
    <property type="match status" value="1"/>
</dbReference>
<feature type="domain" description="ParB-like N-terminal" evidence="6">
    <location>
        <begin position="25"/>
        <end position="115"/>
    </location>
</feature>
<dbReference type="FunFam" id="3.90.1530.30:FF:000001">
    <property type="entry name" value="Chromosome partitioning protein ParB"/>
    <property type="match status" value="1"/>
</dbReference>
<dbReference type="PANTHER" id="PTHR33375">
    <property type="entry name" value="CHROMOSOME-PARTITIONING PROTEIN PARB-RELATED"/>
    <property type="match status" value="1"/>
</dbReference>
<dbReference type="CDD" id="cd00093">
    <property type="entry name" value="HTH_XRE"/>
    <property type="match status" value="1"/>
</dbReference>
<comment type="similarity">
    <text evidence="2">Belongs to the ParB family.</text>
</comment>
<proteinExistence type="inferred from homology"/>
<protein>
    <submittedName>
        <fullName evidence="7">Chromosome partitioning protein, ParB family</fullName>
    </submittedName>
</protein>
<keyword evidence="8" id="KW-1185">Reference proteome</keyword>
<dbReference type="Proteomes" id="UP000183508">
    <property type="component" value="Unassembled WGS sequence"/>
</dbReference>
<dbReference type="SMART" id="SM00470">
    <property type="entry name" value="ParB"/>
    <property type="match status" value="1"/>
</dbReference>
<dbReference type="InterPro" id="IPR041468">
    <property type="entry name" value="HTH_ParB/Spo0J"/>
</dbReference>
<accession>A0A1I7HNP8</accession>
<name>A0A1I7HNP8_9BACL</name>
<organism evidence="7 8">
    <name type="scientific">Alicyclobacillus macrosporangiidus</name>
    <dbReference type="NCBI Taxonomy" id="392015"/>
    <lineage>
        <taxon>Bacteria</taxon>
        <taxon>Bacillati</taxon>
        <taxon>Bacillota</taxon>
        <taxon>Bacilli</taxon>
        <taxon>Bacillales</taxon>
        <taxon>Alicyclobacillaceae</taxon>
        <taxon>Alicyclobacillus</taxon>
    </lineage>
</organism>
<feature type="compositionally biased region" description="Polar residues" evidence="5">
    <location>
        <begin position="228"/>
        <end position="238"/>
    </location>
</feature>
<dbReference type="AlphaFoldDB" id="A0A1I7HNP8"/>
<dbReference type="NCBIfam" id="TIGR00180">
    <property type="entry name" value="parB_part"/>
    <property type="match status" value="1"/>
</dbReference>
<keyword evidence="3" id="KW-0159">Chromosome partition</keyword>
<evidence type="ECO:0000256" key="3">
    <source>
        <dbReference type="ARBA" id="ARBA00022829"/>
    </source>
</evidence>
<evidence type="ECO:0000313" key="8">
    <source>
        <dbReference type="Proteomes" id="UP000183508"/>
    </source>
</evidence>
<gene>
    <name evidence="7" type="ORF">SAMN05421543_10518</name>
</gene>
<dbReference type="GO" id="GO:0005694">
    <property type="term" value="C:chromosome"/>
    <property type="evidence" value="ECO:0007669"/>
    <property type="project" value="TreeGrafter"/>
</dbReference>
<evidence type="ECO:0000313" key="7">
    <source>
        <dbReference type="EMBL" id="SFU62394.1"/>
    </source>
</evidence>
<reference evidence="8" key="1">
    <citation type="submission" date="2016-10" db="EMBL/GenBank/DDBJ databases">
        <authorList>
            <person name="Varghese N."/>
        </authorList>
    </citation>
    <scope>NUCLEOTIDE SEQUENCE [LARGE SCALE GENOMIC DNA]</scope>
    <source>
        <strain evidence="8">DSM 17980</strain>
    </source>
</reference>
<sequence length="292" mass="33218">MSKRGLGKGLEALIPLNVTENDTVSSVDIRDLRPNPYQPRRDFNEEKLEELAQSVREHGIIQPLIVRRSAVRGYDIVAGERRFRAAQMVGLTTVPVVVRDLSDVELMEIAVIENLQREDLNPIEIAEAYQSLMERAGMTQEELARRVGQSRSHVANMLRLLQLPDEVRQMVSKGKLTMGHARALLAVEDTGRLAELVRKVTEEGLSVRELESLIYPQKKNVSRETKQTTRGTKTSSPNPADVFIRHYEDQFRAFLGTPVHIRHGKKRGKIEIEYFSQEDLERILGLFSARVE</sequence>
<dbReference type="Gene3D" id="3.90.1530.30">
    <property type="match status" value="1"/>
</dbReference>
<dbReference type="GO" id="GO:0045881">
    <property type="term" value="P:positive regulation of sporulation resulting in formation of a cellular spore"/>
    <property type="evidence" value="ECO:0007669"/>
    <property type="project" value="TreeGrafter"/>
</dbReference>
<feature type="region of interest" description="Disordered" evidence="5">
    <location>
        <begin position="219"/>
        <end position="239"/>
    </location>
</feature>
<comment type="subcellular location">
    <subcellularLocation>
        <location evidence="1">Cytoplasm</location>
        <location evidence="1">Nucleoid</location>
    </subcellularLocation>
</comment>
<dbReference type="Pfam" id="PF02195">
    <property type="entry name" value="ParB_N"/>
    <property type="match status" value="1"/>
</dbReference>
<dbReference type="RefSeq" id="WP_074950514.1">
    <property type="nucleotide sequence ID" value="NZ_FPBV01000005.1"/>
</dbReference>
<evidence type="ECO:0000259" key="6">
    <source>
        <dbReference type="SMART" id="SM00470"/>
    </source>
</evidence>
<dbReference type="Pfam" id="PF17762">
    <property type="entry name" value="HTH_ParB"/>
    <property type="match status" value="1"/>
</dbReference>
<dbReference type="InterPro" id="IPR057240">
    <property type="entry name" value="ParB_dimer_C"/>
</dbReference>
<dbReference type="eggNOG" id="COG1475">
    <property type="taxonomic scope" value="Bacteria"/>
</dbReference>
<dbReference type="GO" id="GO:0007059">
    <property type="term" value="P:chromosome segregation"/>
    <property type="evidence" value="ECO:0007669"/>
    <property type="project" value="UniProtKB-KW"/>
</dbReference>
<dbReference type="GO" id="GO:0003677">
    <property type="term" value="F:DNA binding"/>
    <property type="evidence" value="ECO:0007669"/>
    <property type="project" value="UniProtKB-KW"/>
</dbReference>
<dbReference type="CDD" id="cd16393">
    <property type="entry name" value="SPO0J_N"/>
    <property type="match status" value="1"/>
</dbReference>
<evidence type="ECO:0000256" key="2">
    <source>
        <dbReference type="ARBA" id="ARBA00006295"/>
    </source>
</evidence>
<dbReference type="InterPro" id="IPR001387">
    <property type="entry name" value="Cro/C1-type_HTH"/>
</dbReference>
<dbReference type="InterPro" id="IPR050336">
    <property type="entry name" value="Chromosome_partition/occlusion"/>
</dbReference>
<dbReference type="SUPFAM" id="SSF109709">
    <property type="entry name" value="KorB DNA-binding domain-like"/>
    <property type="match status" value="1"/>
</dbReference>
<evidence type="ECO:0000256" key="1">
    <source>
        <dbReference type="ARBA" id="ARBA00004453"/>
    </source>
</evidence>
<dbReference type="InterPro" id="IPR036086">
    <property type="entry name" value="ParB/Sulfiredoxin_sf"/>
</dbReference>
<dbReference type="STRING" id="392015.SAMN05421543_10518"/>
<dbReference type="FunFam" id="1.10.10.2830:FF:000001">
    <property type="entry name" value="Chromosome partitioning protein ParB"/>
    <property type="match status" value="1"/>
</dbReference>
<dbReference type="Pfam" id="PF23552">
    <property type="entry name" value="ParB_C"/>
    <property type="match status" value="1"/>
</dbReference>
<evidence type="ECO:0000256" key="4">
    <source>
        <dbReference type="ARBA" id="ARBA00023125"/>
    </source>
</evidence>
<dbReference type="EMBL" id="FPBV01000005">
    <property type="protein sequence ID" value="SFU62394.1"/>
    <property type="molecule type" value="Genomic_DNA"/>
</dbReference>